<dbReference type="Gene3D" id="3.40.50.10070">
    <property type="entry name" value="TolB, N-terminal domain"/>
    <property type="match status" value="1"/>
</dbReference>
<evidence type="ECO:0000259" key="5">
    <source>
        <dbReference type="PROSITE" id="PS51755"/>
    </source>
</evidence>
<feature type="DNA-binding region" description="OmpR/PhoB-type" evidence="3">
    <location>
        <begin position="13"/>
        <end position="110"/>
    </location>
</feature>
<keyword evidence="4" id="KW-0472">Membrane</keyword>
<dbReference type="PROSITE" id="PS50005">
    <property type="entry name" value="TPR"/>
    <property type="match status" value="1"/>
</dbReference>
<evidence type="ECO:0000256" key="1">
    <source>
        <dbReference type="ARBA" id="ARBA00023125"/>
    </source>
</evidence>
<dbReference type="PROSITE" id="PS51755">
    <property type="entry name" value="OMPR_PHOB"/>
    <property type="match status" value="1"/>
</dbReference>
<dbReference type="SUPFAM" id="SSF52964">
    <property type="entry name" value="TolB, N-terminal domain"/>
    <property type="match status" value="1"/>
</dbReference>
<reference evidence="6 7" key="1">
    <citation type="submission" date="2023-08" db="EMBL/GenBank/DDBJ databases">
        <title>Implementing the SeqCode for naming new Mesorhizobium species isolated from Vachellia karroo root nodules.</title>
        <authorList>
            <person name="Van Lill M."/>
        </authorList>
    </citation>
    <scope>NUCLEOTIDE SEQUENCE [LARGE SCALE GENOMIC DNA]</scope>
    <source>
        <strain evidence="6 7">VK24D</strain>
    </source>
</reference>
<evidence type="ECO:0000313" key="7">
    <source>
        <dbReference type="Proteomes" id="UP001287059"/>
    </source>
</evidence>
<dbReference type="SUPFAM" id="SSF46894">
    <property type="entry name" value="C-terminal effector domain of the bipartite response regulators"/>
    <property type="match status" value="1"/>
</dbReference>
<feature type="transmembrane region" description="Helical" evidence="4">
    <location>
        <begin position="133"/>
        <end position="153"/>
    </location>
</feature>
<dbReference type="SUPFAM" id="SSF48452">
    <property type="entry name" value="TPR-like"/>
    <property type="match status" value="1"/>
</dbReference>
<name>A0ABU4Y641_9HYPH</name>
<evidence type="ECO:0000313" key="6">
    <source>
        <dbReference type="EMBL" id="MDX8481793.1"/>
    </source>
</evidence>
<dbReference type="SMART" id="SM00862">
    <property type="entry name" value="Trans_reg_C"/>
    <property type="match status" value="1"/>
</dbReference>
<keyword evidence="4" id="KW-1133">Transmembrane helix</keyword>
<proteinExistence type="predicted"/>
<dbReference type="Gene3D" id="1.25.40.10">
    <property type="entry name" value="Tetratricopeptide repeat domain"/>
    <property type="match status" value="1"/>
</dbReference>
<dbReference type="InterPro" id="IPR011990">
    <property type="entry name" value="TPR-like_helical_dom_sf"/>
</dbReference>
<evidence type="ECO:0000256" key="3">
    <source>
        <dbReference type="PROSITE-ProRule" id="PRU01091"/>
    </source>
</evidence>
<dbReference type="CDD" id="cd00383">
    <property type="entry name" value="trans_reg_C"/>
    <property type="match status" value="1"/>
</dbReference>
<dbReference type="Proteomes" id="UP001287059">
    <property type="component" value="Unassembled WGS sequence"/>
</dbReference>
<keyword evidence="4" id="KW-0812">Transmembrane</keyword>
<dbReference type="Pfam" id="PF00486">
    <property type="entry name" value="Trans_reg_C"/>
    <property type="match status" value="1"/>
</dbReference>
<feature type="domain" description="OmpR/PhoB-type" evidence="5">
    <location>
        <begin position="13"/>
        <end position="110"/>
    </location>
</feature>
<gene>
    <name evidence="6" type="ORF">RFN28_25510</name>
</gene>
<dbReference type="InterPro" id="IPR019734">
    <property type="entry name" value="TPR_rpt"/>
</dbReference>
<dbReference type="Gene3D" id="1.10.10.10">
    <property type="entry name" value="Winged helix-like DNA-binding domain superfamily/Winged helix DNA-binding domain"/>
    <property type="match status" value="1"/>
</dbReference>
<feature type="repeat" description="TPR" evidence="2">
    <location>
        <begin position="389"/>
        <end position="422"/>
    </location>
</feature>
<sequence length="555" mass="61751">MSRKTPEIDPKSAETVTFGGFVFLTKSRELWTAEGRAIDLRSQSAEVLSTLAARAGEIVSKDALMRAVWPDTFVTEDSLTQCIADIRRALGEDAHAIVETFPKRGYRLNADPSAAASGAAAGTERAKSRFPRAGFILAALVLVVAATGAYYGAEIWRATPVRSSDMPRIAVLPFEDFSTGADKGYLSDAVAEGIITDLARSKTYAVIARNSSFRYRDKPTDARRIGDELGVDYLLEGSQQKIGDRLKVSAQLLDAHDGSHLWANSYDREIGDLFVVQEEIIRTIAERVWHRIERPWPQSDAARVSALHYYLMGFVEIDKDFSAAGTALLRQYSLKAIEADPNSQFGYIGLAHSYRIDADYAWHEQDRDEGLKRAAEYADKAILLAPDDPESQWARARVHADAGEVEQALARFDQAIALNPSNSMILVSSTDSLVWVGRTDEAIDRIKQAMGIDPFYPDWFNWQMGWALYAKNDCGAALAWMRRMSRIPNGAYRTLAEIHACLGNEREAREALAVSLKDSPGESIHKLRKQWEKVYTAPGGLERWLKHMRIAGMPE</sequence>
<dbReference type="InterPro" id="IPR001867">
    <property type="entry name" value="OmpR/PhoB-type_DNA-bd"/>
</dbReference>
<keyword evidence="1 3" id="KW-0238">DNA-binding</keyword>
<dbReference type="InterPro" id="IPR036388">
    <property type="entry name" value="WH-like_DNA-bd_sf"/>
</dbReference>
<dbReference type="EMBL" id="JAVIIW010000037">
    <property type="protein sequence ID" value="MDX8481793.1"/>
    <property type="molecule type" value="Genomic_DNA"/>
</dbReference>
<evidence type="ECO:0000256" key="2">
    <source>
        <dbReference type="PROSITE-ProRule" id="PRU00339"/>
    </source>
</evidence>
<organism evidence="6 7">
    <name type="scientific">Mesorhizobium album</name>
    <dbReference type="NCBI Taxonomy" id="3072314"/>
    <lineage>
        <taxon>Bacteria</taxon>
        <taxon>Pseudomonadati</taxon>
        <taxon>Pseudomonadota</taxon>
        <taxon>Alphaproteobacteria</taxon>
        <taxon>Hyphomicrobiales</taxon>
        <taxon>Phyllobacteriaceae</taxon>
        <taxon>Mesorhizobium</taxon>
    </lineage>
</organism>
<evidence type="ECO:0000256" key="4">
    <source>
        <dbReference type="SAM" id="Phobius"/>
    </source>
</evidence>
<keyword evidence="7" id="KW-1185">Reference proteome</keyword>
<comment type="caution">
    <text evidence="6">The sequence shown here is derived from an EMBL/GenBank/DDBJ whole genome shotgun (WGS) entry which is preliminary data.</text>
</comment>
<keyword evidence="2" id="KW-0802">TPR repeat</keyword>
<dbReference type="InterPro" id="IPR016032">
    <property type="entry name" value="Sig_transdc_resp-reg_C-effctor"/>
</dbReference>
<accession>A0ABU4Y641</accession>
<protein>
    <submittedName>
        <fullName evidence="6">Winged helix-turn-helix domain-containing protein</fullName>
    </submittedName>
</protein>
<dbReference type="RefSeq" id="WP_320289944.1">
    <property type="nucleotide sequence ID" value="NZ_JAVIIW010000037.1"/>
</dbReference>